<dbReference type="Gene3D" id="3.40.630.30">
    <property type="match status" value="1"/>
</dbReference>
<keyword evidence="4 6" id="KW-0067">ATP-binding</keyword>
<dbReference type="InterPro" id="IPR016181">
    <property type="entry name" value="Acyl_CoA_acyltransferase"/>
</dbReference>
<dbReference type="Pfam" id="PF13549">
    <property type="entry name" value="ATP-grasp_5"/>
    <property type="match status" value="1"/>
</dbReference>
<feature type="domain" description="ATP-grasp" evidence="7">
    <location>
        <begin position="490"/>
        <end position="526"/>
    </location>
</feature>
<evidence type="ECO:0000256" key="2">
    <source>
        <dbReference type="ARBA" id="ARBA00022598"/>
    </source>
</evidence>
<reference evidence="9 10" key="1">
    <citation type="submission" date="2020-08" db="EMBL/GenBank/DDBJ databases">
        <title>Genomic Encyclopedia of Type Strains, Phase IV (KMG-IV): sequencing the most valuable type-strain genomes for metagenomic binning, comparative biology and taxonomic classification.</title>
        <authorList>
            <person name="Goeker M."/>
        </authorList>
    </citation>
    <scope>NUCLEOTIDE SEQUENCE [LARGE SCALE GENOMIC DNA]</scope>
    <source>
        <strain evidence="9 10">DSM 25024</strain>
    </source>
</reference>
<dbReference type="InterPro" id="IPR000182">
    <property type="entry name" value="GNAT_dom"/>
</dbReference>
<dbReference type="CDD" id="cd04301">
    <property type="entry name" value="NAT_SF"/>
    <property type="match status" value="1"/>
</dbReference>
<dbReference type="OrthoDB" id="9807426at2"/>
<dbReference type="InterPro" id="IPR016102">
    <property type="entry name" value="Succinyl-CoA_synth-like"/>
</dbReference>
<evidence type="ECO:0000259" key="8">
    <source>
        <dbReference type="PROSITE" id="PS51186"/>
    </source>
</evidence>
<dbReference type="SUPFAM" id="SSF52210">
    <property type="entry name" value="Succinyl-CoA synthetase domains"/>
    <property type="match status" value="2"/>
</dbReference>
<dbReference type="PANTHER" id="PTHR43334:SF1">
    <property type="entry name" value="3-HYDROXYPROPIONATE--COA LIGASE [ADP-FORMING]"/>
    <property type="match status" value="1"/>
</dbReference>
<dbReference type="InterPro" id="IPR003781">
    <property type="entry name" value="CoA-bd"/>
</dbReference>
<comment type="similarity">
    <text evidence="5">In the N-terminal section; belongs to the acetate CoA ligase alpha subunit family.</text>
</comment>
<evidence type="ECO:0000256" key="6">
    <source>
        <dbReference type="PROSITE-ProRule" id="PRU00409"/>
    </source>
</evidence>
<dbReference type="InterPro" id="IPR036291">
    <property type="entry name" value="NAD(P)-bd_dom_sf"/>
</dbReference>
<name>A0A7W6BTP1_9HYPH</name>
<dbReference type="Gene3D" id="3.40.50.720">
    <property type="entry name" value="NAD(P)-binding Rossmann-like Domain"/>
    <property type="match status" value="1"/>
</dbReference>
<dbReference type="Proteomes" id="UP000531216">
    <property type="component" value="Unassembled WGS sequence"/>
</dbReference>
<evidence type="ECO:0000259" key="7">
    <source>
        <dbReference type="PROSITE" id="PS50975"/>
    </source>
</evidence>
<dbReference type="Gene3D" id="3.30.470.20">
    <property type="entry name" value="ATP-grasp fold, B domain"/>
    <property type="match status" value="1"/>
</dbReference>
<keyword evidence="2" id="KW-0436">Ligase</keyword>
<dbReference type="GO" id="GO:0016874">
    <property type="term" value="F:ligase activity"/>
    <property type="evidence" value="ECO:0007669"/>
    <property type="project" value="UniProtKB-KW"/>
</dbReference>
<dbReference type="Gene3D" id="3.30.1490.20">
    <property type="entry name" value="ATP-grasp fold, A domain"/>
    <property type="match status" value="1"/>
</dbReference>
<dbReference type="InterPro" id="IPR051538">
    <property type="entry name" value="Acyl-CoA_Synth/Transferase"/>
</dbReference>
<dbReference type="PANTHER" id="PTHR43334">
    <property type="entry name" value="ACETATE--COA LIGASE [ADP-FORMING]"/>
    <property type="match status" value="1"/>
</dbReference>
<keyword evidence="1" id="KW-0816">Tricarboxylic acid cycle</keyword>
<dbReference type="SMART" id="SM00881">
    <property type="entry name" value="CoA_binding"/>
    <property type="match status" value="1"/>
</dbReference>
<dbReference type="Gene3D" id="3.40.50.261">
    <property type="entry name" value="Succinyl-CoA synthetase domains"/>
    <property type="match status" value="2"/>
</dbReference>
<evidence type="ECO:0000313" key="10">
    <source>
        <dbReference type="Proteomes" id="UP000531216"/>
    </source>
</evidence>
<keyword evidence="9" id="KW-0808">Transferase</keyword>
<dbReference type="PROSITE" id="PS51186">
    <property type="entry name" value="GNAT"/>
    <property type="match status" value="1"/>
</dbReference>
<dbReference type="SUPFAM" id="SSF51735">
    <property type="entry name" value="NAD(P)-binding Rossmann-fold domains"/>
    <property type="match status" value="1"/>
</dbReference>
<dbReference type="SUPFAM" id="SSF55729">
    <property type="entry name" value="Acyl-CoA N-acyltransferases (Nat)"/>
    <property type="match status" value="1"/>
</dbReference>
<dbReference type="GO" id="GO:0046872">
    <property type="term" value="F:metal ion binding"/>
    <property type="evidence" value="ECO:0007669"/>
    <property type="project" value="InterPro"/>
</dbReference>
<evidence type="ECO:0000313" key="9">
    <source>
        <dbReference type="EMBL" id="MBB3937819.1"/>
    </source>
</evidence>
<dbReference type="GO" id="GO:0006099">
    <property type="term" value="P:tricarboxylic acid cycle"/>
    <property type="evidence" value="ECO:0007669"/>
    <property type="project" value="UniProtKB-KW"/>
</dbReference>
<dbReference type="SUPFAM" id="SSF56059">
    <property type="entry name" value="Glutathione synthetase ATP-binding domain-like"/>
    <property type="match status" value="1"/>
</dbReference>
<dbReference type="InterPro" id="IPR032875">
    <property type="entry name" value="Succ_CoA_lig_flav_dom"/>
</dbReference>
<comment type="caution">
    <text evidence="9">The sequence shown here is derived from an EMBL/GenBank/DDBJ whole genome shotgun (WGS) entry which is preliminary data.</text>
</comment>
<dbReference type="EMBL" id="JACIDO010000012">
    <property type="protein sequence ID" value="MBB3937819.1"/>
    <property type="molecule type" value="Genomic_DNA"/>
</dbReference>
<dbReference type="Pfam" id="PF13302">
    <property type="entry name" value="Acetyltransf_3"/>
    <property type="match status" value="1"/>
</dbReference>
<evidence type="ECO:0000256" key="1">
    <source>
        <dbReference type="ARBA" id="ARBA00022532"/>
    </source>
</evidence>
<keyword evidence="10" id="KW-1185">Reference proteome</keyword>
<protein>
    <submittedName>
        <fullName evidence="9">Acetyltransferase</fullName>
    </submittedName>
</protein>
<evidence type="ECO:0000256" key="3">
    <source>
        <dbReference type="ARBA" id="ARBA00022741"/>
    </source>
</evidence>
<keyword evidence="3 6" id="KW-0547">Nucleotide-binding</keyword>
<organism evidence="9 10">
    <name type="scientific">Aureimonas phyllosphaerae</name>
    <dbReference type="NCBI Taxonomy" id="1166078"/>
    <lineage>
        <taxon>Bacteria</taxon>
        <taxon>Pseudomonadati</taxon>
        <taxon>Pseudomonadota</taxon>
        <taxon>Alphaproteobacteria</taxon>
        <taxon>Hyphomicrobiales</taxon>
        <taxon>Aurantimonadaceae</taxon>
        <taxon>Aureimonas</taxon>
    </lineage>
</organism>
<dbReference type="GO" id="GO:0005524">
    <property type="term" value="F:ATP binding"/>
    <property type="evidence" value="ECO:0007669"/>
    <property type="project" value="UniProtKB-UniRule"/>
</dbReference>
<dbReference type="Pfam" id="PF13607">
    <property type="entry name" value="Succ_CoA_lig"/>
    <property type="match status" value="1"/>
</dbReference>
<gene>
    <name evidence="9" type="ORF">GGR05_003988</name>
</gene>
<evidence type="ECO:0000256" key="5">
    <source>
        <dbReference type="ARBA" id="ARBA00060888"/>
    </source>
</evidence>
<dbReference type="InterPro" id="IPR013815">
    <property type="entry name" value="ATP_grasp_subdomain_1"/>
</dbReference>
<dbReference type="AlphaFoldDB" id="A0A7W6BTP1"/>
<dbReference type="RefSeq" id="WP_090965569.1">
    <property type="nucleotide sequence ID" value="NZ_FOOA01000019.1"/>
</dbReference>
<dbReference type="Pfam" id="PF13380">
    <property type="entry name" value="CoA_binding_2"/>
    <property type="match status" value="1"/>
</dbReference>
<dbReference type="GO" id="GO:0016747">
    <property type="term" value="F:acyltransferase activity, transferring groups other than amino-acyl groups"/>
    <property type="evidence" value="ECO:0007669"/>
    <property type="project" value="InterPro"/>
</dbReference>
<proteinExistence type="inferred from homology"/>
<feature type="domain" description="N-acetyltransferase" evidence="8">
    <location>
        <begin position="728"/>
        <end position="885"/>
    </location>
</feature>
<dbReference type="FunFam" id="3.30.1490.20:FF:000020">
    <property type="entry name" value="Protein lysine acetyltransferase"/>
    <property type="match status" value="1"/>
</dbReference>
<sequence>MSIRNLDALFEPRSIALIGASNRAGSVGAVLARNLFGSGFNGPVMPVNPRETSIRSVVCYPALDALPMVPDLALIATPAAGVPALVSDLGQRGCRAAVVISSGFDADGRRALLEAARPHLLRVVGPNCLGVLSPPSSLNASFAHLTPRKGDLAFVSQSAAMATTVLDWADVREIGFSHVVATGDMSDVDIGDLLDHLALDARARAILLYIETITDARKFMTAARIAARTKPVVVIKAGRNAGLQAELRPEIGGGRGADDVYDAAFRRAGMLRVETLRELFEAVATLATGLRPSGDRLAILTNSDAAGTLALDALSTFGGRLARFSDGVWERLRPVLPGSPSPLGLVKLAPDASASAYSDALAAILEAGEQDAVLVMNCPQAIADGTQAAHATVEGARKARRTPVLTCWLGERAARTARRVFAASNVPTYQTPDETVRAFMQLVTYRRNQELLMQTPAVVAPFGVDRETVDRLVGGALSEGRTALSEPESKALLAAYGIASVPTEIAADPAEAARLAGRIGFPVALKILSPDIAHKSDVGGVRLQLDDAAMVREAAEHMIRTVAERQPGARIEGFTVQAMIRRANAIELRLGISTDPVFGPIVRFGQGGTASDILDDRAVGLPPLNAVLARDMIDRTKVSRLLMGYSDRPPADLEAVVATLVTLSRMAADLEAVAELDINPLLADSDGVLALDARIVLRGEAGAGEARFAILPYPEDLETEVASRKARFRLRPIRPEDEPALVRMVEASDPEDVRLRFFAPMRRIGHAFAARLTQIDYSREMALVAEDASAAEPGTILGVVRLIADPDGDRAEFGIMVRSDQKGRGLGRILMDAILGYARGQGMRMVYGEVLAENAAMLAMARRIGFRQRVHAEDPGLRILEYDLAVNSS</sequence>
<evidence type="ECO:0000256" key="4">
    <source>
        <dbReference type="ARBA" id="ARBA00022840"/>
    </source>
</evidence>
<accession>A0A7W6BTP1</accession>
<dbReference type="PROSITE" id="PS50975">
    <property type="entry name" value="ATP_GRASP"/>
    <property type="match status" value="1"/>
</dbReference>
<dbReference type="InterPro" id="IPR011761">
    <property type="entry name" value="ATP-grasp"/>
</dbReference>